<reference evidence="1 2" key="1">
    <citation type="submission" date="2019-01" db="EMBL/GenBank/DDBJ databases">
        <title>Sequencing of cultivated peanut Arachis hypogaea provides insights into genome evolution and oil improvement.</title>
        <authorList>
            <person name="Chen X."/>
        </authorList>
    </citation>
    <scope>NUCLEOTIDE SEQUENCE [LARGE SCALE GENOMIC DNA]</scope>
    <source>
        <strain evidence="2">cv. Fuhuasheng</strain>
        <tissue evidence="1">Leaves</tissue>
    </source>
</reference>
<dbReference type="Proteomes" id="UP000289738">
    <property type="component" value="Chromosome A02"/>
</dbReference>
<dbReference type="STRING" id="3818.A0A445EEC1"/>
<evidence type="ECO:0000313" key="2">
    <source>
        <dbReference type="Proteomes" id="UP000289738"/>
    </source>
</evidence>
<keyword evidence="2" id="KW-1185">Reference proteome</keyword>
<dbReference type="InterPro" id="IPR053223">
    <property type="entry name" value="Prob_Methyltransferase"/>
</dbReference>
<comment type="caution">
    <text evidence="1">The sequence shown here is derived from an EMBL/GenBank/DDBJ whole genome shotgun (WGS) entry which is preliminary data.</text>
</comment>
<proteinExistence type="predicted"/>
<evidence type="ECO:0000313" key="1">
    <source>
        <dbReference type="EMBL" id="RYR73860.1"/>
    </source>
</evidence>
<gene>
    <name evidence="1" type="ORF">Ahy_A02g008407</name>
</gene>
<dbReference type="PANTHER" id="PTHR44067">
    <property type="entry name" value="S-ADENOSYL-L-METHIONINE-DEPENDENT METHYLTRANSFERASE SUPERFAMILY PROTEIN-RELATED"/>
    <property type="match status" value="1"/>
</dbReference>
<organism evidence="1 2">
    <name type="scientific">Arachis hypogaea</name>
    <name type="common">Peanut</name>
    <dbReference type="NCBI Taxonomy" id="3818"/>
    <lineage>
        <taxon>Eukaryota</taxon>
        <taxon>Viridiplantae</taxon>
        <taxon>Streptophyta</taxon>
        <taxon>Embryophyta</taxon>
        <taxon>Tracheophyta</taxon>
        <taxon>Spermatophyta</taxon>
        <taxon>Magnoliopsida</taxon>
        <taxon>eudicotyledons</taxon>
        <taxon>Gunneridae</taxon>
        <taxon>Pentapetalae</taxon>
        <taxon>rosids</taxon>
        <taxon>fabids</taxon>
        <taxon>Fabales</taxon>
        <taxon>Fabaceae</taxon>
        <taxon>Papilionoideae</taxon>
        <taxon>50 kb inversion clade</taxon>
        <taxon>dalbergioids sensu lato</taxon>
        <taxon>Dalbergieae</taxon>
        <taxon>Pterocarpus clade</taxon>
        <taxon>Arachis</taxon>
    </lineage>
</organism>
<dbReference type="AlphaFoldDB" id="A0A445EEC1"/>
<dbReference type="PANTHER" id="PTHR44067:SF5">
    <property type="entry name" value="EXPRESSED PROTEIN"/>
    <property type="match status" value="1"/>
</dbReference>
<accession>A0A445EEC1</accession>
<protein>
    <submittedName>
        <fullName evidence="1">Uncharacterized protein</fullName>
    </submittedName>
</protein>
<dbReference type="EMBL" id="SDMP01000002">
    <property type="protein sequence ID" value="RYR73860.1"/>
    <property type="molecule type" value="Genomic_DNA"/>
</dbReference>
<sequence>MMMEFLLFDMDRVLRGGRYLWIDKFFSKRVDLEKLYALLIEKLGYKKVKRATGNKNDASGIKNAEVFLTALLQKPTSR</sequence>
<name>A0A445EEC1_ARAHY</name>